<comment type="caution">
    <text evidence="2">The sequence shown here is derived from an EMBL/GenBank/DDBJ whole genome shotgun (WGS) entry which is preliminary data.</text>
</comment>
<feature type="region of interest" description="Disordered" evidence="1">
    <location>
        <begin position="198"/>
        <end position="252"/>
    </location>
</feature>
<dbReference type="AlphaFoldDB" id="A0A640KVX9"/>
<dbReference type="Proteomes" id="UP000419144">
    <property type="component" value="Unassembled WGS sequence"/>
</dbReference>
<keyword evidence="3" id="KW-1185">Reference proteome</keyword>
<evidence type="ECO:0000313" key="2">
    <source>
        <dbReference type="EMBL" id="GET91707.1"/>
    </source>
</evidence>
<feature type="compositionally biased region" description="Low complexity" evidence="1">
    <location>
        <begin position="938"/>
        <end position="952"/>
    </location>
</feature>
<feature type="compositionally biased region" description="Low complexity" evidence="1">
    <location>
        <begin position="356"/>
        <end position="365"/>
    </location>
</feature>
<evidence type="ECO:0000256" key="1">
    <source>
        <dbReference type="SAM" id="MobiDB-lite"/>
    </source>
</evidence>
<protein>
    <submittedName>
        <fullName evidence="2">Uncharacterized protein</fullName>
    </submittedName>
</protein>
<organism evidence="2 3">
    <name type="scientific">Leishmania tarentolae</name>
    <name type="common">Sauroleishmania tarentolae</name>
    <dbReference type="NCBI Taxonomy" id="5689"/>
    <lineage>
        <taxon>Eukaryota</taxon>
        <taxon>Discoba</taxon>
        <taxon>Euglenozoa</taxon>
        <taxon>Kinetoplastea</taxon>
        <taxon>Metakinetoplastina</taxon>
        <taxon>Trypanosomatida</taxon>
        <taxon>Trypanosomatidae</taxon>
        <taxon>Leishmaniinae</taxon>
        <taxon>Leishmania</taxon>
        <taxon>lizard Leishmania</taxon>
    </lineage>
</organism>
<dbReference type="VEuPathDB" id="TriTrypDB:LtaPh_3238600"/>
<reference evidence="2" key="1">
    <citation type="submission" date="2019-11" db="EMBL/GenBank/DDBJ databases">
        <title>Leishmania tarentolae CDS.</title>
        <authorList>
            <person name="Goto Y."/>
            <person name="Yamagishi J."/>
        </authorList>
    </citation>
    <scope>NUCLEOTIDE SEQUENCE [LARGE SCALE GENOMIC DNA]</scope>
    <source>
        <strain evidence="2">Parrot Tar II</strain>
    </source>
</reference>
<dbReference type="OrthoDB" id="267201at2759"/>
<proteinExistence type="predicted"/>
<sequence length="987" mass="103292">MRMACNESPNSVCTPAAAMSGGGSPPQDYCSSLQAATSIPSSIGDVYHKSNVSPFRGCGFADAASLWDETRSVSSSVRSTRRRRGGDVDGAGAGEGKSWTQAFMDLEQMRKENQEYLQGSLRGDRSENGSLLDEALAGSRSVPSAISSVLRRRRVLAAGASASGREMASSALFEKSLSGTPVVAESVLDTAEAQTSAAALTSAEKANNRHHGNTSDTTDERLASPQPSATYSPADVDTESHPAVPEPGRTSALPRWLKRPTVEEGHISMANSLSKYGAAAPTAKTEAVKKAEGPLCTLASSTACSPIVDAPAEKLNEAALVPSPATTQSARMSLSTHHFTPATRMAHTDPVGIGAPSPSRGSRSRMNATTSSAAVPTSNASVAPPMAAGDTLARRAATAYPTRRASPLPSTASQPLAQTYLTRQTNATEVGAAPSSSLGGNARFPHTSVKATGSPVLNPSPAPFAPPTVAGVVDTACKTLAEAPAGVASAAKPAEERPLASAPCVSGRAAFENKSKSPDPQQQLTLAVFETDRPTTTGSLRAPALNRTATVAEKSSLGNALATPNVSASLKRTIVRDRAASAMRTAHDVGRSNTFSRFSAEQEALNGEKCRFPPRAAASVPKQRRCSLVARVSQERAVLETSQPKVGPAPRSSAVSLLNRTTVLTELRRQEVLRDRLARERKTAEEASSRFTVVKQPETSRANVPGAHTVEGTSSVRAVTGSVEARSSSSQDTMQHFLTSRRVSSAVQLRTSHKRVGLVSPPLTTPAVSATYLRLCTENPSHLGKQQFNEVVGAASSKMQRVNTSVTSVLPASTPKVDRGHSVRGENPQGGSSLEGAETFAHLRRRVEDTVLSGTQLHLQSAAFRKDSAAAMNPSNRGSTTKRGERRAEHWANTTSARPQPAATVVEKSSSAAAKKAAPKPGTTASSEPIAPTTGSLTRSAPSRTAPSSRTTGQPCPLPFCVECGYRHMDDFAKFCAVCGQKRAYIS</sequence>
<evidence type="ECO:0000313" key="3">
    <source>
        <dbReference type="Proteomes" id="UP000419144"/>
    </source>
</evidence>
<feature type="region of interest" description="Disordered" evidence="1">
    <location>
        <begin position="863"/>
        <end position="953"/>
    </location>
</feature>
<feature type="compositionally biased region" description="Low complexity" evidence="1">
    <location>
        <begin position="902"/>
        <end position="926"/>
    </location>
</feature>
<feature type="region of interest" description="Disordered" evidence="1">
    <location>
        <begin position="346"/>
        <end position="385"/>
    </location>
</feature>
<dbReference type="EMBL" id="BLBS01000049">
    <property type="protein sequence ID" value="GET91707.1"/>
    <property type="molecule type" value="Genomic_DNA"/>
</dbReference>
<gene>
    <name evidence="2" type="ORF">LtaPh_3238600</name>
</gene>
<accession>A0A640KVX9</accession>
<feature type="region of interest" description="Disordered" evidence="1">
    <location>
        <begin position="805"/>
        <end position="835"/>
    </location>
</feature>
<feature type="compositionally biased region" description="Polar residues" evidence="1">
    <location>
        <begin position="366"/>
        <end position="381"/>
    </location>
</feature>
<name>A0A640KVX9_LEITA</name>
<feature type="region of interest" description="Disordered" evidence="1">
    <location>
        <begin position="688"/>
        <end position="708"/>
    </location>
</feature>